<dbReference type="GO" id="GO:0006388">
    <property type="term" value="P:tRNA splicing, via endonucleolytic cleavage and ligation"/>
    <property type="evidence" value="ECO:0007669"/>
    <property type="project" value="UniProtKB-UniRule"/>
</dbReference>
<dbReference type="EMBL" id="NHOO01000010">
    <property type="protein sequence ID" value="OVE47602.1"/>
    <property type="molecule type" value="Genomic_DNA"/>
</dbReference>
<evidence type="ECO:0000256" key="3">
    <source>
        <dbReference type="ARBA" id="ARBA00023027"/>
    </source>
</evidence>
<keyword evidence="7" id="KW-1185">Reference proteome</keyword>
<dbReference type="Gene3D" id="3.20.170.30">
    <property type="match status" value="1"/>
</dbReference>
<dbReference type="InterPro" id="IPR042081">
    <property type="entry name" value="RNA_2'-PTrans_C"/>
</dbReference>
<dbReference type="PANTHER" id="PTHR12684">
    <property type="entry name" value="PUTATIVE PHOSPHOTRANSFERASE"/>
    <property type="match status" value="1"/>
</dbReference>
<gene>
    <name evidence="5" type="primary">kptA</name>
    <name evidence="6" type="ORF">CBW21_13115</name>
</gene>
<dbReference type="HAMAP" id="MF_00299">
    <property type="entry name" value="KptA"/>
    <property type="match status" value="1"/>
</dbReference>
<dbReference type="InterPro" id="IPR022928">
    <property type="entry name" value="RNA_2'-PTrans_KptA"/>
</dbReference>
<evidence type="ECO:0000313" key="7">
    <source>
        <dbReference type="Proteomes" id="UP000196342"/>
    </source>
</evidence>
<dbReference type="PANTHER" id="PTHR12684:SF2">
    <property type="entry name" value="TRNA 2'-PHOSPHOTRANSFERASE 1"/>
    <property type="match status" value="1"/>
</dbReference>
<comment type="function">
    <text evidence="4 5">Removes the 2'-phosphate from RNA via an intermediate in which the phosphate is ADP-ribosylated by NAD followed by a presumed transesterification to release the RNA and generate ADP-ribose 1''-2''-cyclic phosphate (APPR&gt;P). May function as an ADP-ribosylase.</text>
</comment>
<evidence type="ECO:0000256" key="5">
    <source>
        <dbReference type="HAMAP-Rule" id="MF_00299"/>
    </source>
</evidence>
<dbReference type="AlphaFoldDB" id="A0A202B880"/>
<dbReference type="GO" id="GO:0003950">
    <property type="term" value="F:NAD+ poly-ADP-ribosyltransferase activity"/>
    <property type="evidence" value="ECO:0007669"/>
    <property type="project" value="InterPro"/>
</dbReference>
<dbReference type="GO" id="GO:0000215">
    <property type="term" value="F:tRNA 2'-phosphotransferase activity"/>
    <property type="evidence" value="ECO:0007669"/>
    <property type="project" value="TreeGrafter"/>
</dbReference>
<keyword evidence="3 5" id="KW-0520">NAD</keyword>
<dbReference type="InterPro" id="IPR042080">
    <property type="entry name" value="RNA_2'-PTrans_N"/>
</dbReference>
<comment type="similarity">
    <text evidence="1 5">Belongs to the KptA/TPT1 family.</text>
</comment>
<comment type="caution">
    <text evidence="6">The sequence shown here is derived from an EMBL/GenBank/DDBJ whole genome shotgun (WGS) entry which is preliminary data.</text>
</comment>
<evidence type="ECO:0000256" key="4">
    <source>
        <dbReference type="ARBA" id="ARBA00025212"/>
    </source>
</evidence>
<sequence>MGACPRFERASARGMIARNQIKQDPAMRNTQDDHSRFLSLVLRHQPETIGLQLDDQGWADIGELLARLAAKGRNLGRKQLEKIVLDNDKQRFAISEDGLRIRANQGHSIKIDLGLAACEPPDRLYHGTASRFLDAILAEGLRPGQRQHVHLSADWQTARKVGARHGKPVVLEIDARAMRQAGLAFYRSDNGVWLIDGVPPVFIRQTETR</sequence>
<dbReference type="EC" id="2.7.1.-" evidence="5"/>
<organism evidence="6 7">
    <name type="scientific">Chromobacterium violaceum</name>
    <dbReference type="NCBI Taxonomy" id="536"/>
    <lineage>
        <taxon>Bacteria</taxon>
        <taxon>Pseudomonadati</taxon>
        <taxon>Pseudomonadota</taxon>
        <taxon>Betaproteobacteria</taxon>
        <taxon>Neisseriales</taxon>
        <taxon>Chromobacteriaceae</taxon>
        <taxon>Chromobacterium</taxon>
    </lineage>
</organism>
<dbReference type="NCBIfam" id="NF002014">
    <property type="entry name" value="PRK00819.1-4"/>
    <property type="match status" value="1"/>
</dbReference>
<keyword evidence="2 5" id="KW-0808">Transferase</keyword>
<evidence type="ECO:0000256" key="2">
    <source>
        <dbReference type="ARBA" id="ARBA00022679"/>
    </source>
</evidence>
<evidence type="ECO:0000256" key="1">
    <source>
        <dbReference type="ARBA" id="ARBA00009836"/>
    </source>
</evidence>
<dbReference type="Pfam" id="PF01885">
    <property type="entry name" value="PTS_2-RNA"/>
    <property type="match status" value="1"/>
</dbReference>
<reference evidence="6 7" key="1">
    <citation type="submission" date="2017-05" db="EMBL/GenBank/DDBJ databases">
        <title>Chromobacterium violaceum GHPS1 isolated from Hydrocarbon polluted soil in French Guiana display an awesome secondary metabolite arsenal and a battery of drug and heavy-metal-resistance and detoxification of xenobiotics proteins.</title>
        <authorList>
            <person name="Belbahri L."/>
        </authorList>
    </citation>
    <scope>NUCLEOTIDE SEQUENCE [LARGE SCALE GENOMIC DNA]</scope>
    <source>
        <strain evidence="6 7">GHPS1</strain>
    </source>
</reference>
<dbReference type="Gene3D" id="1.10.10.970">
    <property type="entry name" value="RNA 2'-phosphotransferase, Tpt1/KptA family, N-terminal domain"/>
    <property type="match status" value="1"/>
</dbReference>
<evidence type="ECO:0000313" key="6">
    <source>
        <dbReference type="EMBL" id="OVE47602.1"/>
    </source>
</evidence>
<name>A0A202B880_CHRVL</name>
<proteinExistence type="inferred from homology"/>
<accession>A0A202B880</accession>
<dbReference type="Proteomes" id="UP000196342">
    <property type="component" value="Unassembled WGS sequence"/>
</dbReference>
<dbReference type="InterPro" id="IPR002745">
    <property type="entry name" value="Ptrans_KptA/Tpt1"/>
</dbReference>
<protein>
    <recommendedName>
        <fullName evidence="5">Probable RNA 2'-phosphotransferase</fullName>
        <ecNumber evidence="5">2.7.1.-</ecNumber>
    </recommendedName>
</protein>
<dbReference type="SUPFAM" id="SSF56399">
    <property type="entry name" value="ADP-ribosylation"/>
    <property type="match status" value="1"/>
</dbReference>